<reference evidence="2" key="1">
    <citation type="journal article" date="2019" name="Int. J. Syst. Evol. Microbiol.">
        <title>The Global Catalogue of Microorganisms (GCM) 10K type strain sequencing project: providing services to taxonomists for standard genome sequencing and annotation.</title>
        <authorList>
            <consortium name="The Broad Institute Genomics Platform"/>
            <consortium name="The Broad Institute Genome Sequencing Center for Infectious Disease"/>
            <person name="Wu L."/>
            <person name="Ma J."/>
        </authorList>
    </citation>
    <scope>NUCLEOTIDE SEQUENCE [LARGE SCALE GENOMIC DNA]</scope>
    <source>
        <strain evidence="2">IBRC-M 10908</strain>
    </source>
</reference>
<evidence type="ECO:0000313" key="1">
    <source>
        <dbReference type="EMBL" id="MFC4336042.1"/>
    </source>
</evidence>
<sequence>MTMVPTVKLLEDLPTDARLGGPSSPGGWYVDQWENHVQYLRECLGMEDCKCCDGTCENLWDQDEVDLGEFELTVLSWTDYTPGGHYDRANACWLDDKFGDYLDADRDEKGSVTITLSGEIPHELYEALTRDMDYPLYDDEYLSDLEHSVQESDWYQWGCADFERELRKLGDDFETFLDDLDSKFKLEDYLADRFTAAHEAIGLDYHMTCSDSGSWSNFDAAVEHAAREIRTQLPVA</sequence>
<proteinExistence type="predicted"/>
<gene>
    <name evidence="1" type="ORF">ACFPET_12585</name>
</gene>
<evidence type="ECO:0000313" key="2">
    <source>
        <dbReference type="Proteomes" id="UP001595823"/>
    </source>
</evidence>
<dbReference type="EMBL" id="JBHSDK010000015">
    <property type="protein sequence ID" value="MFC4336042.1"/>
    <property type="molecule type" value="Genomic_DNA"/>
</dbReference>
<name>A0ABV8TZD6_9ACTN</name>
<organism evidence="1 2">
    <name type="scientific">Salininema proteolyticum</name>
    <dbReference type="NCBI Taxonomy" id="1607685"/>
    <lineage>
        <taxon>Bacteria</taxon>
        <taxon>Bacillati</taxon>
        <taxon>Actinomycetota</taxon>
        <taxon>Actinomycetes</taxon>
        <taxon>Glycomycetales</taxon>
        <taxon>Glycomycetaceae</taxon>
        <taxon>Salininema</taxon>
    </lineage>
</organism>
<keyword evidence="2" id="KW-1185">Reference proteome</keyword>
<dbReference type="RefSeq" id="WP_380621481.1">
    <property type="nucleotide sequence ID" value="NZ_JBHSDK010000015.1"/>
</dbReference>
<protein>
    <recommendedName>
        <fullName evidence="3">Antirestriction protein ArdA</fullName>
    </recommendedName>
</protein>
<evidence type="ECO:0008006" key="3">
    <source>
        <dbReference type="Google" id="ProtNLM"/>
    </source>
</evidence>
<comment type="caution">
    <text evidence="1">The sequence shown here is derived from an EMBL/GenBank/DDBJ whole genome shotgun (WGS) entry which is preliminary data.</text>
</comment>
<accession>A0ABV8TZD6</accession>
<dbReference type="Proteomes" id="UP001595823">
    <property type="component" value="Unassembled WGS sequence"/>
</dbReference>